<evidence type="ECO:0000313" key="3">
    <source>
        <dbReference type="Proteomes" id="UP000237441"/>
    </source>
</evidence>
<organism evidence="2 3">
    <name type="scientific">Beauveria bassiana</name>
    <name type="common">White muscardine disease fungus</name>
    <name type="synonym">Tritirachium shiotae</name>
    <dbReference type="NCBI Taxonomy" id="176275"/>
    <lineage>
        <taxon>Eukaryota</taxon>
        <taxon>Fungi</taxon>
        <taxon>Dikarya</taxon>
        <taxon>Ascomycota</taxon>
        <taxon>Pezizomycotina</taxon>
        <taxon>Sordariomycetes</taxon>
        <taxon>Hypocreomycetidae</taxon>
        <taxon>Hypocreales</taxon>
        <taxon>Cordycipitaceae</taxon>
        <taxon>Beauveria</taxon>
    </lineage>
</organism>
<evidence type="ECO:0000313" key="2">
    <source>
        <dbReference type="EMBL" id="PQK17999.1"/>
    </source>
</evidence>
<dbReference type="OrthoDB" id="5125978at2759"/>
<name>A0A2S7YPS8_BEABA</name>
<reference evidence="2 3" key="1">
    <citation type="submission" date="2016-07" db="EMBL/GenBank/DDBJ databases">
        <title>Comparative genomics of the entomopathogenic fungus Beauveria bassiana.</title>
        <authorList>
            <person name="Valero Jimenez C.A."/>
            <person name="Zwaan B.J."/>
            <person name="Van Kan J.A."/>
            <person name="Takken W."/>
            <person name="Debets A.J."/>
            <person name="Schoustra S.E."/>
            <person name="Koenraadt C.J."/>
        </authorList>
    </citation>
    <scope>NUCLEOTIDE SEQUENCE [LARGE SCALE GENOMIC DNA]</scope>
    <source>
        <strain evidence="2 3">ARSEF 8028</strain>
    </source>
</reference>
<accession>A0A2S7YPS8</accession>
<dbReference type="EMBL" id="JRHA01000009">
    <property type="protein sequence ID" value="PQK17999.1"/>
    <property type="molecule type" value="Genomic_DNA"/>
</dbReference>
<feature type="compositionally biased region" description="Basic residues" evidence="1">
    <location>
        <begin position="158"/>
        <end position="168"/>
    </location>
</feature>
<protein>
    <submittedName>
        <fullName evidence="2">Uncharacterized protein</fullName>
    </submittedName>
</protein>
<gene>
    <name evidence="2" type="ORF">BB8028_0009g01930</name>
</gene>
<proteinExistence type="predicted"/>
<feature type="compositionally biased region" description="Polar residues" evidence="1">
    <location>
        <begin position="139"/>
        <end position="156"/>
    </location>
</feature>
<comment type="caution">
    <text evidence="2">The sequence shown here is derived from an EMBL/GenBank/DDBJ whole genome shotgun (WGS) entry which is preliminary data.</text>
</comment>
<dbReference type="Proteomes" id="UP000237441">
    <property type="component" value="Unassembled WGS sequence"/>
</dbReference>
<dbReference type="AlphaFoldDB" id="A0A2S7YPS8"/>
<evidence type="ECO:0000256" key="1">
    <source>
        <dbReference type="SAM" id="MobiDB-lite"/>
    </source>
</evidence>
<feature type="region of interest" description="Disordered" evidence="1">
    <location>
        <begin position="102"/>
        <end position="175"/>
    </location>
</feature>
<feature type="compositionally biased region" description="Basic and acidic residues" evidence="1">
    <location>
        <begin position="118"/>
        <end position="127"/>
    </location>
</feature>
<sequence>MPEVIAKFLKEELHRTTDVSKFVDCIWEVLSGDSRCRRELIRKIESTPNVAIPLSPVATPASIAEDDPDIRDVTVDPVTPAPNTDQPIARSWSSARGYNEAAADTEAENIVQRKRCRSKDDITDSRTVKKRSPPLPLTATASKPRQISTQASTVVTSRRFRGPGRKQKPSAPDFNDERFNNILEQLRREIAEYTLANGLQDAWRVVDALRWPNPEAVKLDESISRIRHLQCQIQRCDISDAKDNSLPTLLTIQQRFYMVQLMAEYQKAVEEKHKGDKFGALKWFQREIYPDQNSKQRQKSWDYFRRTAEPLFEAVRRYGYGVLIFPLHNVTMKSLHCLRRESISDVLDYIQVCHPKVETVLNNVSGLLAGLLTWGLPPMRLPISVVAYEDIMNSHDSHCTNLFMQPVIANMDPPAVLGEIPSWPYMPVEDALVAVAHLQNDSELVGKCKADGGASTSTEELEATFDWDKAVDEGELVGKSKADGSMLISTEELEGMFDWGKAVDDGLLHKF</sequence>